<dbReference type="Pfam" id="PF13331">
    <property type="entry name" value="DUF4093"/>
    <property type="match status" value="1"/>
</dbReference>
<dbReference type="Gene3D" id="3.40.1360.10">
    <property type="match status" value="1"/>
</dbReference>
<dbReference type="PANTHER" id="PTHR39156:SF2">
    <property type="entry name" value="DNA PRIMASE (BACTERIAL TYPE) AND SMALL PRIMASE-LIKE PROTEINS"/>
    <property type="match status" value="1"/>
</dbReference>
<dbReference type="AlphaFoldDB" id="A0A1H6JTM9"/>
<dbReference type="PROSITE" id="PS50880">
    <property type="entry name" value="TOPRIM"/>
    <property type="match status" value="1"/>
</dbReference>
<dbReference type="PANTHER" id="PTHR39156">
    <property type="entry name" value="RIBONUCLEASE M5"/>
    <property type="match status" value="1"/>
</dbReference>
<organism evidence="2 3">
    <name type="scientific">Ruminococcus flavefaciens</name>
    <dbReference type="NCBI Taxonomy" id="1265"/>
    <lineage>
        <taxon>Bacteria</taxon>
        <taxon>Bacillati</taxon>
        <taxon>Bacillota</taxon>
        <taxon>Clostridia</taxon>
        <taxon>Eubacteriales</taxon>
        <taxon>Oscillospiraceae</taxon>
        <taxon>Ruminococcus</taxon>
    </lineage>
</organism>
<dbReference type="GO" id="GO:0006364">
    <property type="term" value="P:rRNA processing"/>
    <property type="evidence" value="ECO:0007669"/>
    <property type="project" value="TreeGrafter"/>
</dbReference>
<feature type="domain" description="Toprim" evidence="1">
    <location>
        <begin position="5"/>
        <end position="86"/>
    </location>
</feature>
<evidence type="ECO:0000313" key="2">
    <source>
        <dbReference type="EMBL" id="SEH62618.1"/>
    </source>
</evidence>
<accession>A0A1H6JTM9</accession>
<dbReference type="InterPro" id="IPR006171">
    <property type="entry name" value="TOPRIM_dom"/>
</dbReference>
<dbReference type="SUPFAM" id="SSF110455">
    <property type="entry name" value="Toprim domain"/>
    <property type="match status" value="1"/>
</dbReference>
<reference evidence="2 3" key="1">
    <citation type="submission" date="2016-10" db="EMBL/GenBank/DDBJ databases">
        <authorList>
            <person name="de Groot N.N."/>
        </authorList>
    </citation>
    <scope>NUCLEOTIDE SEQUENCE [LARGE SCALE GENOMIC DNA]</scope>
    <source>
        <strain evidence="2 3">YAD2003</strain>
    </source>
</reference>
<sequence length="199" mass="21543">MIKLDEAIIVEGKYDKIKLSSIVDAVIIVTNGFGIFKDTEKLELIRYYANKTGIIILTDSDAAGRKIRGYIKGAVGSGRITNVYIPDVFGKEKRKTKPSAEGKLGVEGIDADILKEAFRKAGITASENSTRSDITKLTLYELGLSGGSNSSVLREKLQVSLGLPRQLSAGALVEVLCTMMNSSELAELTEKIKEENNGI</sequence>
<dbReference type="OrthoDB" id="9791329at2"/>
<dbReference type="Proteomes" id="UP000183190">
    <property type="component" value="Unassembled WGS sequence"/>
</dbReference>
<dbReference type="Pfam" id="PF13662">
    <property type="entry name" value="Toprim_4"/>
    <property type="match status" value="1"/>
</dbReference>
<dbReference type="EMBL" id="FNWV01000005">
    <property type="protein sequence ID" value="SEH62618.1"/>
    <property type="molecule type" value="Genomic_DNA"/>
</dbReference>
<name>A0A1H6JTM9_RUMFL</name>
<protein>
    <submittedName>
        <fullName evidence="2">Ribonuclease M5</fullName>
    </submittedName>
</protein>
<dbReference type="SMART" id="SM00493">
    <property type="entry name" value="TOPRIM"/>
    <property type="match status" value="1"/>
</dbReference>
<gene>
    <name evidence="2" type="ORF">SAMN02910265_01842</name>
</gene>
<dbReference type="RefSeq" id="WP_074716655.1">
    <property type="nucleotide sequence ID" value="NZ_FNWV01000005.1"/>
</dbReference>
<dbReference type="GO" id="GO:0043822">
    <property type="term" value="F:ribonuclease M5 activity"/>
    <property type="evidence" value="ECO:0007669"/>
    <property type="project" value="TreeGrafter"/>
</dbReference>
<evidence type="ECO:0000259" key="1">
    <source>
        <dbReference type="PROSITE" id="PS50880"/>
    </source>
</evidence>
<dbReference type="InterPro" id="IPR025156">
    <property type="entry name" value="RNase_M5_C"/>
</dbReference>
<proteinExistence type="predicted"/>
<evidence type="ECO:0000313" key="3">
    <source>
        <dbReference type="Proteomes" id="UP000183190"/>
    </source>
</evidence>